<evidence type="ECO:0000313" key="5">
    <source>
        <dbReference type="Proteomes" id="UP000186583"/>
    </source>
</evidence>
<comment type="caution">
    <text evidence="4">The sequence shown here is derived from an EMBL/GenBank/DDBJ whole genome shotgun (WGS) entry which is preliminary data.</text>
</comment>
<dbReference type="STRING" id="708187.A0A1Q8S4P0"/>
<keyword evidence="2" id="KW-0472">Membrane</keyword>
<proteinExistence type="predicted"/>
<feature type="region of interest" description="Disordered" evidence="1">
    <location>
        <begin position="200"/>
        <end position="251"/>
    </location>
</feature>
<dbReference type="AlphaFoldDB" id="A0A1Q8S4P0"/>
<feature type="transmembrane region" description="Helical" evidence="2">
    <location>
        <begin position="165"/>
        <end position="186"/>
    </location>
</feature>
<keyword evidence="3" id="KW-0732">Signal</keyword>
<feature type="region of interest" description="Disordered" evidence="1">
    <location>
        <begin position="264"/>
        <end position="305"/>
    </location>
</feature>
<feature type="compositionally biased region" description="Polar residues" evidence="1">
    <location>
        <begin position="272"/>
        <end position="282"/>
    </location>
</feature>
<organism evidence="4 5">
    <name type="scientific">Colletotrichum chlorophyti</name>
    <dbReference type="NCBI Taxonomy" id="708187"/>
    <lineage>
        <taxon>Eukaryota</taxon>
        <taxon>Fungi</taxon>
        <taxon>Dikarya</taxon>
        <taxon>Ascomycota</taxon>
        <taxon>Pezizomycotina</taxon>
        <taxon>Sordariomycetes</taxon>
        <taxon>Hypocreomycetidae</taxon>
        <taxon>Glomerellales</taxon>
        <taxon>Glomerellaceae</taxon>
        <taxon>Colletotrichum</taxon>
    </lineage>
</organism>
<accession>A0A1Q8S4P0</accession>
<keyword evidence="2" id="KW-1133">Transmembrane helix</keyword>
<name>A0A1Q8S4P0_9PEZI</name>
<keyword evidence="5" id="KW-1185">Reference proteome</keyword>
<dbReference type="OrthoDB" id="5215637at2759"/>
<feature type="signal peptide" evidence="3">
    <location>
        <begin position="1"/>
        <end position="20"/>
    </location>
</feature>
<dbReference type="EMBL" id="MPGH01000017">
    <property type="protein sequence ID" value="OLN96434.1"/>
    <property type="molecule type" value="Genomic_DNA"/>
</dbReference>
<dbReference type="Proteomes" id="UP000186583">
    <property type="component" value="Unassembled WGS sequence"/>
</dbReference>
<evidence type="ECO:0000256" key="2">
    <source>
        <dbReference type="SAM" id="Phobius"/>
    </source>
</evidence>
<protein>
    <submittedName>
        <fullName evidence="4">Uncharacterized protein</fullName>
    </submittedName>
</protein>
<sequence length="305" mass="32392">MFTSLFAVVLGLAARGVAQGASCYAPNGDLANNETYVPCNKLGINQAGVFSSCCALDGPPEQRDICSSSGLCINRQGQPQRGFCTDKTWKSKACVHSGGSASNLSFMTACNDGTAKYCCGKSNTTCCGTPDAISISTQDSVCTANTTNSDDGNIDDFSPFKSATIGLAVVSGVSLLAGLLCTLWLWRQNTSLKRRLAEITEQSPMTEPHTPAPAVIQPHHTGSTSMHGSPQQYKSHYSTTSNSDFHPGNAHRYSELDASVATARSEMGSPTPYDQSHQYQHQQGRESPVPGNNAIPMHSPYLPQS</sequence>
<evidence type="ECO:0000313" key="4">
    <source>
        <dbReference type="EMBL" id="OLN96434.1"/>
    </source>
</evidence>
<feature type="chain" id="PRO_5013294111" evidence="3">
    <location>
        <begin position="21"/>
        <end position="305"/>
    </location>
</feature>
<evidence type="ECO:0000256" key="1">
    <source>
        <dbReference type="SAM" id="MobiDB-lite"/>
    </source>
</evidence>
<evidence type="ECO:0000256" key="3">
    <source>
        <dbReference type="SAM" id="SignalP"/>
    </source>
</evidence>
<reference evidence="4 5" key="1">
    <citation type="submission" date="2016-11" db="EMBL/GenBank/DDBJ databases">
        <title>Draft Genome Assembly of Colletotrichum chlorophyti a pathogen of herbaceous plants.</title>
        <authorList>
            <person name="Gan P."/>
            <person name="Narusaka M."/>
            <person name="Tsushima A."/>
            <person name="Narusaka Y."/>
            <person name="Takano Y."/>
            <person name="Shirasu K."/>
        </authorList>
    </citation>
    <scope>NUCLEOTIDE SEQUENCE [LARGE SCALE GENOMIC DNA]</scope>
    <source>
        <strain evidence="4 5">NTL11</strain>
    </source>
</reference>
<gene>
    <name evidence="4" type="ORF">CCHL11_00678</name>
</gene>
<keyword evidence="2" id="KW-0812">Transmembrane</keyword>
<feature type="compositionally biased region" description="Polar residues" evidence="1">
    <location>
        <begin position="220"/>
        <end position="244"/>
    </location>
</feature>